<dbReference type="GO" id="GO:0016020">
    <property type="term" value="C:membrane"/>
    <property type="evidence" value="ECO:0007669"/>
    <property type="project" value="InterPro"/>
</dbReference>
<dbReference type="InterPro" id="IPR035965">
    <property type="entry name" value="PAS-like_dom_sf"/>
</dbReference>
<dbReference type="Gene3D" id="3.30.565.10">
    <property type="entry name" value="Histidine kinase-like ATPase, C-terminal domain"/>
    <property type="match status" value="1"/>
</dbReference>
<dbReference type="InterPro" id="IPR000700">
    <property type="entry name" value="PAS-assoc_C"/>
</dbReference>
<keyword evidence="4" id="KW-0808">Transferase</keyword>
<evidence type="ECO:0000313" key="12">
    <source>
        <dbReference type="Proteomes" id="UP000323653"/>
    </source>
</evidence>
<dbReference type="Gene3D" id="1.20.5.1930">
    <property type="match status" value="1"/>
</dbReference>
<dbReference type="RefSeq" id="WP_149074349.1">
    <property type="nucleotide sequence ID" value="NZ_CP043329.1"/>
</dbReference>
<dbReference type="EMBL" id="CP043329">
    <property type="protein sequence ID" value="QEK51333.1"/>
    <property type="molecule type" value="Genomic_DNA"/>
</dbReference>
<evidence type="ECO:0000256" key="8">
    <source>
        <dbReference type="ARBA" id="ARBA00023012"/>
    </source>
</evidence>
<evidence type="ECO:0000313" key="11">
    <source>
        <dbReference type="EMBL" id="QEK51333.1"/>
    </source>
</evidence>
<dbReference type="PANTHER" id="PTHR24421:SF10">
    <property type="entry name" value="NITRATE_NITRITE SENSOR PROTEIN NARQ"/>
    <property type="match status" value="1"/>
</dbReference>
<dbReference type="PROSITE" id="PS50109">
    <property type="entry name" value="HIS_KIN"/>
    <property type="match status" value="1"/>
</dbReference>
<evidence type="ECO:0000256" key="7">
    <source>
        <dbReference type="ARBA" id="ARBA00022840"/>
    </source>
</evidence>
<dbReference type="GO" id="GO:0046983">
    <property type="term" value="F:protein dimerization activity"/>
    <property type="evidence" value="ECO:0007669"/>
    <property type="project" value="InterPro"/>
</dbReference>
<gene>
    <name evidence="11" type="ORF">FYC62_06375</name>
</gene>
<dbReference type="EC" id="2.7.13.3" evidence="2"/>
<dbReference type="GO" id="GO:0000155">
    <property type="term" value="F:phosphorelay sensor kinase activity"/>
    <property type="evidence" value="ECO:0007669"/>
    <property type="project" value="InterPro"/>
</dbReference>
<evidence type="ECO:0000259" key="10">
    <source>
        <dbReference type="PROSITE" id="PS50113"/>
    </source>
</evidence>
<reference evidence="11 12" key="1">
    <citation type="submission" date="2019-08" db="EMBL/GenBank/DDBJ databases">
        <title>Pedobacter sp. nov., isolated from Han river, South Korea.</title>
        <authorList>
            <person name="Lee D.-H."/>
            <person name="Kim Y.-S."/>
            <person name="Hwang E.-M."/>
            <person name="Le Tran T.C."/>
            <person name="Cha C.-J."/>
        </authorList>
    </citation>
    <scope>NUCLEOTIDE SEQUENCE [LARGE SCALE GENOMIC DNA]</scope>
    <source>
        <strain evidence="11 12">CJ43</strain>
    </source>
</reference>
<dbReference type="Proteomes" id="UP000323653">
    <property type="component" value="Chromosome"/>
</dbReference>
<dbReference type="InterPro" id="IPR005467">
    <property type="entry name" value="His_kinase_dom"/>
</dbReference>
<dbReference type="PANTHER" id="PTHR24421">
    <property type="entry name" value="NITRATE/NITRITE SENSOR PROTEIN NARX-RELATED"/>
    <property type="match status" value="1"/>
</dbReference>
<sequence>MLNIPDALLAHADFLQTLHLKEKEQKLIRNKLKNMMLNEVFSFVFQLNQSEIKYTMLIKKNKAKKGKVYFVNLVQQQLDANFVKEQELSMILKSSLIATWVFNLDDLTFKINNFSKMLFPKTKTAIFYLIEDFTKLIYQEDIERVQKAILEAAEKHTELDIEFRVLNQQNYPVYLAMRGHMLKHNADKHYLAGILIDVTEKKNLQKQAENLRLNQQRVILDATYWAQEKERKKISEVLHDSVSQLLYGIRLNIQGLQLSGFKNEAFVNINRLLDQAVKETRAIAYDLKPSILIDFGFVTGVKELAERLSTANFNIKAYVNTLSDKLHPEVQLSLFRIIQELLNNIIKHAQATASEIIVFTDDEKVDLSVHDNGKGFDAKHPEILRGSGIREIKNKVFLLNGTLNIQSKKGKGTHIAIRFRIADAIAALSVILNIKHLS</sequence>
<evidence type="ECO:0000256" key="2">
    <source>
        <dbReference type="ARBA" id="ARBA00012438"/>
    </source>
</evidence>
<dbReference type="Pfam" id="PF07730">
    <property type="entry name" value="HisKA_3"/>
    <property type="match status" value="1"/>
</dbReference>
<dbReference type="Pfam" id="PF02518">
    <property type="entry name" value="HATPase_c"/>
    <property type="match status" value="1"/>
</dbReference>
<dbReference type="InterPro" id="IPR050482">
    <property type="entry name" value="Sensor_HK_TwoCompSys"/>
</dbReference>
<keyword evidence="3" id="KW-0597">Phosphoprotein</keyword>
<name>A0A5C0VHM5_9SPHI</name>
<dbReference type="InterPro" id="IPR011712">
    <property type="entry name" value="Sig_transdc_His_kin_sub3_dim/P"/>
</dbReference>
<evidence type="ECO:0000256" key="3">
    <source>
        <dbReference type="ARBA" id="ARBA00022553"/>
    </source>
</evidence>
<keyword evidence="6" id="KW-0418">Kinase</keyword>
<evidence type="ECO:0000259" key="9">
    <source>
        <dbReference type="PROSITE" id="PS50109"/>
    </source>
</evidence>
<dbReference type="SUPFAM" id="SSF55785">
    <property type="entry name" value="PYP-like sensor domain (PAS domain)"/>
    <property type="match status" value="1"/>
</dbReference>
<dbReference type="KEGG" id="pej:FYC62_06375"/>
<protein>
    <recommendedName>
        <fullName evidence="2">histidine kinase</fullName>
        <ecNumber evidence="2">2.7.13.3</ecNumber>
    </recommendedName>
</protein>
<feature type="domain" description="Histidine kinase" evidence="9">
    <location>
        <begin position="334"/>
        <end position="423"/>
    </location>
</feature>
<evidence type="ECO:0000256" key="4">
    <source>
        <dbReference type="ARBA" id="ARBA00022679"/>
    </source>
</evidence>
<comment type="catalytic activity">
    <reaction evidence="1">
        <text>ATP + protein L-histidine = ADP + protein N-phospho-L-histidine.</text>
        <dbReference type="EC" id="2.7.13.3"/>
    </reaction>
</comment>
<keyword evidence="8" id="KW-0902">Two-component regulatory system</keyword>
<evidence type="ECO:0000256" key="1">
    <source>
        <dbReference type="ARBA" id="ARBA00000085"/>
    </source>
</evidence>
<keyword evidence="5" id="KW-0547">Nucleotide-binding</keyword>
<keyword evidence="7" id="KW-0067">ATP-binding</keyword>
<dbReference type="CDD" id="cd16917">
    <property type="entry name" value="HATPase_UhpB-NarQ-NarX-like"/>
    <property type="match status" value="1"/>
</dbReference>
<dbReference type="AlphaFoldDB" id="A0A5C0VHM5"/>
<accession>A0A5C0VHM5</accession>
<feature type="domain" description="PAC" evidence="10">
    <location>
        <begin position="159"/>
        <end position="210"/>
    </location>
</feature>
<dbReference type="Gene3D" id="3.30.450.20">
    <property type="entry name" value="PAS domain"/>
    <property type="match status" value="1"/>
</dbReference>
<evidence type="ECO:0000256" key="5">
    <source>
        <dbReference type="ARBA" id="ARBA00022741"/>
    </source>
</evidence>
<evidence type="ECO:0000256" key="6">
    <source>
        <dbReference type="ARBA" id="ARBA00022777"/>
    </source>
</evidence>
<dbReference type="SMART" id="SM00387">
    <property type="entry name" value="HATPase_c"/>
    <property type="match status" value="1"/>
</dbReference>
<proteinExistence type="predicted"/>
<organism evidence="11 12">
    <name type="scientific">Pedobacter aquae</name>
    <dbReference type="NCBI Taxonomy" id="2605747"/>
    <lineage>
        <taxon>Bacteria</taxon>
        <taxon>Pseudomonadati</taxon>
        <taxon>Bacteroidota</taxon>
        <taxon>Sphingobacteriia</taxon>
        <taxon>Sphingobacteriales</taxon>
        <taxon>Sphingobacteriaceae</taxon>
        <taxon>Pedobacter</taxon>
    </lineage>
</organism>
<dbReference type="SUPFAM" id="SSF55874">
    <property type="entry name" value="ATPase domain of HSP90 chaperone/DNA topoisomerase II/histidine kinase"/>
    <property type="match status" value="1"/>
</dbReference>
<dbReference type="InterPro" id="IPR003594">
    <property type="entry name" value="HATPase_dom"/>
</dbReference>
<dbReference type="InterPro" id="IPR036890">
    <property type="entry name" value="HATPase_C_sf"/>
</dbReference>
<dbReference type="PROSITE" id="PS50113">
    <property type="entry name" value="PAC"/>
    <property type="match status" value="1"/>
</dbReference>
<keyword evidence="12" id="KW-1185">Reference proteome</keyword>
<dbReference type="GO" id="GO:0005524">
    <property type="term" value="F:ATP binding"/>
    <property type="evidence" value="ECO:0007669"/>
    <property type="project" value="UniProtKB-KW"/>
</dbReference>